<keyword evidence="1" id="KW-0472">Membrane</keyword>
<sequence>MQNENSLCLKDDQKSCKTKLEPCQDSWTRLYELNTFIFFLCKSRTINAICEDQITSGQLIDSGIIVLKADCLIKGGEFTIFTQKRLFNELTIAPDLEKIVIPPINRILNPTLPSIILGSENISGHEKELDNLKNQINKIKADAPLINEISHHDVHHYVVIYLLVGAAGAAAVAFGVRRYRARSNCELRTPPPAPATRRDGLCGLTNAACQYSASIIVLI</sequence>
<accession>A0AAU9UKS4</accession>
<evidence type="ECO:0000256" key="1">
    <source>
        <dbReference type="SAM" id="Phobius"/>
    </source>
</evidence>
<evidence type="ECO:0008006" key="4">
    <source>
        <dbReference type="Google" id="ProtNLM"/>
    </source>
</evidence>
<feature type="transmembrane region" description="Helical" evidence="1">
    <location>
        <begin position="154"/>
        <end position="176"/>
    </location>
</feature>
<proteinExistence type="predicted"/>
<comment type="caution">
    <text evidence="2">The sequence shown here is derived from an EMBL/GenBank/DDBJ whole genome shotgun (WGS) entry which is preliminary data.</text>
</comment>
<gene>
    <name evidence="2" type="ORF">EEDITHA_LOCUS15082</name>
</gene>
<organism evidence="2 3">
    <name type="scientific">Euphydryas editha</name>
    <name type="common">Edith's checkerspot</name>
    <dbReference type="NCBI Taxonomy" id="104508"/>
    <lineage>
        <taxon>Eukaryota</taxon>
        <taxon>Metazoa</taxon>
        <taxon>Ecdysozoa</taxon>
        <taxon>Arthropoda</taxon>
        <taxon>Hexapoda</taxon>
        <taxon>Insecta</taxon>
        <taxon>Pterygota</taxon>
        <taxon>Neoptera</taxon>
        <taxon>Endopterygota</taxon>
        <taxon>Lepidoptera</taxon>
        <taxon>Glossata</taxon>
        <taxon>Ditrysia</taxon>
        <taxon>Papilionoidea</taxon>
        <taxon>Nymphalidae</taxon>
        <taxon>Nymphalinae</taxon>
        <taxon>Euphydryas</taxon>
    </lineage>
</organism>
<evidence type="ECO:0000313" key="3">
    <source>
        <dbReference type="Proteomes" id="UP001153954"/>
    </source>
</evidence>
<protein>
    <recommendedName>
        <fullName evidence="4">Envelope protein</fullName>
    </recommendedName>
</protein>
<dbReference type="Proteomes" id="UP001153954">
    <property type="component" value="Unassembled WGS sequence"/>
</dbReference>
<reference evidence="2" key="1">
    <citation type="submission" date="2022-03" db="EMBL/GenBank/DDBJ databases">
        <authorList>
            <person name="Tunstrom K."/>
        </authorList>
    </citation>
    <scope>NUCLEOTIDE SEQUENCE</scope>
</reference>
<dbReference type="EMBL" id="CAKOGL010000022">
    <property type="protein sequence ID" value="CAH2100186.1"/>
    <property type="molecule type" value="Genomic_DNA"/>
</dbReference>
<dbReference type="AlphaFoldDB" id="A0AAU9UKS4"/>
<name>A0AAU9UKS4_EUPED</name>
<evidence type="ECO:0000313" key="2">
    <source>
        <dbReference type="EMBL" id="CAH2100186.1"/>
    </source>
</evidence>
<keyword evidence="1" id="KW-1133">Transmembrane helix</keyword>
<keyword evidence="3" id="KW-1185">Reference proteome</keyword>
<keyword evidence="1" id="KW-0812">Transmembrane</keyword>